<dbReference type="STRING" id="49451.A0A1J6L4S3"/>
<dbReference type="Gene3D" id="6.10.250.3180">
    <property type="match status" value="1"/>
</dbReference>
<accession>A0A1J6L4S3</accession>
<gene>
    <name evidence="1" type="ORF">A4A49_29607</name>
</gene>
<sequence length="173" mass="20343">MTMMHMAPSLVDLCVQKAIDNVGFLGDVGETEFHLLQRILPHCSLEQLTHVENSIQGRDLSPVTNKLWKRFYKIQFGEKSTNQVVQDMKLRNGTFKWKQLYEAKLEELEETQHKLFKRIGQYLYLKEDGTARLEYQKNFGKRNHKKKTEVKLGTGQLSVCWRLSSYLQHQEIN</sequence>
<dbReference type="OrthoDB" id="21513at2759"/>
<comment type="caution">
    <text evidence="1">The sequence shown here is derived from an EMBL/GenBank/DDBJ whole genome shotgun (WGS) entry which is preliminary data.</text>
</comment>
<reference evidence="1" key="1">
    <citation type="submission" date="2016-11" db="EMBL/GenBank/DDBJ databases">
        <title>The genome of Nicotiana attenuata.</title>
        <authorList>
            <person name="Xu S."/>
            <person name="Brockmoeller T."/>
            <person name="Gaquerel E."/>
            <person name="Navarro A."/>
            <person name="Kuhl H."/>
            <person name="Gase K."/>
            <person name="Ling Z."/>
            <person name="Zhou W."/>
            <person name="Kreitzer C."/>
            <person name="Stanke M."/>
            <person name="Tang H."/>
            <person name="Lyons E."/>
            <person name="Pandey P."/>
            <person name="Pandey S.P."/>
            <person name="Timmermann B."/>
            <person name="Baldwin I.T."/>
        </authorList>
    </citation>
    <scope>NUCLEOTIDE SEQUENCE [LARGE SCALE GENOMIC DNA]</scope>
    <source>
        <strain evidence="1">UT</strain>
    </source>
</reference>
<dbReference type="OMA" id="MTMMHMA"/>
<evidence type="ECO:0000313" key="2">
    <source>
        <dbReference type="Proteomes" id="UP000187609"/>
    </source>
</evidence>
<proteinExistence type="predicted"/>
<dbReference type="PANTHER" id="PTHR47543:SF2">
    <property type="entry name" value="RNA POLYMERASE II TRANSCRIPTION FACTOR SIII SUBUNIT A"/>
    <property type="match status" value="1"/>
</dbReference>
<dbReference type="InterPro" id="IPR010684">
    <property type="entry name" value="RNA_pol_II_trans_fac_SIII_A"/>
</dbReference>
<dbReference type="GO" id="GO:0070449">
    <property type="term" value="C:elongin complex"/>
    <property type="evidence" value="ECO:0007669"/>
    <property type="project" value="InterPro"/>
</dbReference>
<evidence type="ECO:0000313" key="1">
    <source>
        <dbReference type="EMBL" id="OIT26153.1"/>
    </source>
</evidence>
<dbReference type="EMBL" id="MJEQ01002956">
    <property type="protein sequence ID" value="OIT26153.1"/>
    <property type="molecule type" value="Genomic_DNA"/>
</dbReference>
<dbReference type="GO" id="GO:0006368">
    <property type="term" value="P:transcription elongation by RNA polymerase II"/>
    <property type="evidence" value="ECO:0007669"/>
    <property type="project" value="InterPro"/>
</dbReference>
<dbReference type="PANTHER" id="PTHR47543">
    <property type="entry name" value="OS08G0169600 PROTEIN"/>
    <property type="match status" value="1"/>
</dbReference>
<protein>
    <submittedName>
        <fullName evidence="1">Uncharacterized protein</fullName>
    </submittedName>
</protein>
<name>A0A1J6L4S3_NICAT</name>
<organism evidence="1 2">
    <name type="scientific">Nicotiana attenuata</name>
    <name type="common">Coyote tobacco</name>
    <dbReference type="NCBI Taxonomy" id="49451"/>
    <lineage>
        <taxon>Eukaryota</taxon>
        <taxon>Viridiplantae</taxon>
        <taxon>Streptophyta</taxon>
        <taxon>Embryophyta</taxon>
        <taxon>Tracheophyta</taxon>
        <taxon>Spermatophyta</taxon>
        <taxon>Magnoliopsida</taxon>
        <taxon>eudicotyledons</taxon>
        <taxon>Gunneridae</taxon>
        <taxon>Pentapetalae</taxon>
        <taxon>asterids</taxon>
        <taxon>lamiids</taxon>
        <taxon>Solanales</taxon>
        <taxon>Solanaceae</taxon>
        <taxon>Nicotianoideae</taxon>
        <taxon>Nicotianeae</taxon>
        <taxon>Nicotiana</taxon>
    </lineage>
</organism>
<keyword evidence="2" id="KW-1185">Reference proteome</keyword>
<dbReference type="Pfam" id="PF06881">
    <property type="entry name" value="Elongin_A"/>
    <property type="match status" value="1"/>
</dbReference>
<dbReference type="SMR" id="A0A1J6L4S3"/>
<dbReference type="AlphaFoldDB" id="A0A1J6L4S3"/>
<dbReference type="Proteomes" id="UP000187609">
    <property type="component" value="Unassembled WGS sequence"/>
</dbReference>
<dbReference type="Gramene" id="OIT26153">
    <property type="protein sequence ID" value="OIT26153"/>
    <property type="gene ID" value="A4A49_29607"/>
</dbReference>